<organism evidence="10 11">
    <name type="scientific">Desulfosalsimonas propionicica</name>
    <dbReference type="NCBI Taxonomy" id="332175"/>
    <lineage>
        <taxon>Bacteria</taxon>
        <taxon>Pseudomonadati</taxon>
        <taxon>Thermodesulfobacteriota</taxon>
        <taxon>Desulfobacteria</taxon>
        <taxon>Desulfobacterales</taxon>
        <taxon>Desulfosalsimonadaceae</taxon>
        <taxon>Desulfosalsimonas</taxon>
    </lineage>
</organism>
<feature type="transmembrane region" description="Helical" evidence="8">
    <location>
        <begin position="6"/>
        <end position="22"/>
    </location>
</feature>
<evidence type="ECO:0000259" key="9">
    <source>
        <dbReference type="Pfam" id="PF00361"/>
    </source>
</evidence>
<keyword evidence="3" id="KW-1003">Cell membrane</keyword>
<feature type="domain" description="NADH:quinone oxidoreductase/Mrp antiporter transmembrane" evidence="9">
    <location>
        <begin position="127"/>
        <end position="417"/>
    </location>
</feature>
<dbReference type="Proteomes" id="UP000525298">
    <property type="component" value="Unassembled WGS sequence"/>
</dbReference>
<evidence type="ECO:0000256" key="2">
    <source>
        <dbReference type="ARBA" id="ARBA00005346"/>
    </source>
</evidence>
<dbReference type="GO" id="GO:0005886">
    <property type="term" value="C:plasma membrane"/>
    <property type="evidence" value="ECO:0007669"/>
    <property type="project" value="UniProtKB-SubCell"/>
</dbReference>
<comment type="similarity">
    <text evidence="2">Belongs to the CPA3 antiporters (TC 2.A.63) subunit D family.</text>
</comment>
<comment type="caution">
    <text evidence="10">The sequence shown here is derived from an EMBL/GenBank/DDBJ whole genome shotgun (WGS) entry which is preliminary data.</text>
</comment>
<evidence type="ECO:0000313" key="11">
    <source>
        <dbReference type="Proteomes" id="UP000525298"/>
    </source>
</evidence>
<feature type="transmembrane region" description="Helical" evidence="8">
    <location>
        <begin position="162"/>
        <end position="184"/>
    </location>
</feature>
<protein>
    <submittedName>
        <fullName evidence="10">Multicomponent Na+:H+ antiporter subunit D</fullName>
    </submittedName>
</protein>
<evidence type="ECO:0000256" key="4">
    <source>
        <dbReference type="ARBA" id="ARBA00022692"/>
    </source>
</evidence>
<evidence type="ECO:0000256" key="1">
    <source>
        <dbReference type="ARBA" id="ARBA00004651"/>
    </source>
</evidence>
<feature type="transmembrane region" description="Helical" evidence="8">
    <location>
        <begin position="402"/>
        <end position="422"/>
    </location>
</feature>
<keyword evidence="6 8" id="KW-0472">Membrane</keyword>
<keyword evidence="5 8" id="KW-1133">Transmembrane helix</keyword>
<feature type="transmembrane region" description="Helical" evidence="8">
    <location>
        <begin position="102"/>
        <end position="126"/>
    </location>
</feature>
<feature type="transmembrane region" description="Helical" evidence="8">
    <location>
        <begin position="132"/>
        <end position="150"/>
    </location>
</feature>
<proteinExistence type="inferred from homology"/>
<dbReference type="Pfam" id="PF00361">
    <property type="entry name" value="Proton_antipo_M"/>
    <property type="match status" value="1"/>
</dbReference>
<comment type="subcellular location">
    <subcellularLocation>
        <location evidence="1">Cell membrane</location>
        <topology evidence="1">Multi-pass membrane protein</topology>
    </subcellularLocation>
    <subcellularLocation>
        <location evidence="7">Membrane</location>
        <topology evidence="7">Multi-pass membrane protein</topology>
    </subcellularLocation>
</comment>
<dbReference type="PRINTS" id="PR01437">
    <property type="entry name" value="NUOXDRDTASE4"/>
</dbReference>
<sequence length="504" mass="54025">MNWLVVLPVIVPFAMAAVTLCLRNHLRLQGRAAISGALVHFVVCMFLLARVAKTGIVTVQIGSWPAPFGITLAADHFSAILVAVTGILGLSVTAYSRAEIRVGMLAAGYQPLLHILIGGVCGAFLTGDLFNLYVWFEVMLMASFGLLVMGGEKQQLDGGVKYVMINLFATLLFISGIGLLYGMTGTLNMADLHFAVQQVEHKGLLTAVAALFMTAFGIKAGIFPLFFWLPVSYHTPPVDVSTIMAGLLTKVGVYALIRMFTLVFIFDIAYTHGILLAAGVLTMIVGVLGTAAFYEFRRILSFHIISQVGYMVLGLALFTPLALTGAVFFLVHNMIVKANLFLISGVCRQKAGSFDLGRLGGLYKNHGFITILFFISAFSLAGFPPLSGFWAKFLVIRAGLEAKAYVAAAAAIVVGLLTTYSMTKIWAEAFWKPAPAAESVPEPELDKQGPGQSDFWLYAPIVVLVMLTLAMGLLPGPFVNLAGSAAHELMNPGIYVEAVLGGGR</sequence>
<feature type="transmembrane region" description="Helical" evidence="8">
    <location>
        <begin position="204"/>
        <end position="231"/>
    </location>
</feature>
<dbReference type="GO" id="GO:0042773">
    <property type="term" value="P:ATP synthesis coupled electron transport"/>
    <property type="evidence" value="ECO:0007669"/>
    <property type="project" value="InterPro"/>
</dbReference>
<dbReference type="PANTHER" id="PTHR42703:SF1">
    <property type="entry name" value="NA(+)_H(+) ANTIPORTER SUBUNIT D1"/>
    <property type="match status" value="1"/>
</dbReference>
<evidence type="ECO:0000313" key="10">
    <source>
        <dbReference type="EMBL" id="MBA2882946.1"/>
    </source>
</evidence>
<gene>
    <name evidence="10" type="ORF">HNR65_003302</name>
</gene>
<evidence type="ECO:0000256" key="6">
    <source>
        <dbReference type="ARBA" id="ARBA00023136"/>
    </source>
</evidence>
<dbReference type="NCBIfam" id="NF009306">
    <property type="entry name" value="PRK12663.1"/>
    <property type="match status" value="1"/>
</dbReference>
<dbReference type="EMBL" id="JACDUS010000014">
    <property type="protein sequence ID" value="MBA2882946.1"/>
    <property type="molecule type" value="Genomic_DNA"/>
</dbReference>
<feature type="transmembrane region" description="Helical" evidence="8">
    <location>
        <begin position="308"/>
        <end position="331"/>
    </location>
</feature>
<feature type="transmembrane region" description="Helical" evidence="8">
    <location>
        <begin position="272"/>
        <end position="296"/>
    </location>
</feature>
<feature type="transmembrane region" description="Helical" evidence="8">
    <location>
        <begin position="455"/>
        <end position="474"/>
    </location>
</feature>
<keyword evidence="11" id="KW-1185">Reference proteome</keyword>
<accession>A0A7W0CC10</accession>
<feature type="transmembrane region" description="Helical" evidence="8">
    <location>
        <begin position="368"/>
        <end position="390"/>
    </location>
</feature>
<feature type="transmembrane region" description="Helical" evidence="8">
    <location>
        <begin position="243"/>
        <end position="266"/>
    </location>
</feature>
<evidence type="ECO:0000256" key="7">
    <source>
        <dbReference type="RuleBase" id="RU000320"/>
    </source>
</evidence>
<name>A0A7W0CC10_9BACT</name>
<dbReference type="PANTHER" id="PTHR42703">
    <property type="entry name" value="NADH DEHYDROGENASE"/>
    <property type="match status" value="1"/>
</dbReference>
<dbReference type="RefSeq" id="WP_181552561.1">
    <property type="nucleotide sequence ID" value="NZ_JACDUS010000014.1"/>
</dbReference>
<feature type="transmembrane region" description="Helical" evidence="8">
    <location>
        <begin position="64"/>
        <end position="90"/>
    </location>
</feature>
<evidence type="ECO:0000256" key="3">
    <source>
        <dbReference type="ARBA" id="ARBA00022475"/>
    </source>
</evidence>
<reference evidence="10 11" key="1">
    <citation type="submission" date="2020-07" db="EMBL/GenBank/DDBJ databases">
        <title>Genomic Encyclopedia of Type Strains, Phase IV (KMG-IV): sequencing the most valuable type-strain genomes for metagenomic binning, comparative biology and taxonomic classification.</title>
        <authorList>
            <person name="Goeker M."/>
        </authorList>
    </citation>
    <scope>NUCLEOTIDE SEQUENCE [LARGE SCALE GENOMIC DNA]</scope>
    <source>
        <strain evidence="10 11">DSM 17721</strain>
    </source>
</reference>
<keyword evidence="4 7" id="KW-0812">Transmembrane</keyword>
<dbReference type="InterPro" id="IPR050586">
    <property type="entry name" value="CPA3_Na-H_Antiporter_D"/>
</dbReference>
<feature type="transmembrane region" description="Helical" evidence="8">
    <location>
        <begin position="34"/>
        <end position="52"/>
    </location>
</feature>
<evidence type="ECO:0000256" key="8">
    <source>
        <dbReference type="SAM" id="Phobius"/>
    </source>
</evidence>
<dbReference type="GO" id="GO:0008137">
    <property type="term" value="F:NADH dehydrogenase (ubiquinone) activity"/>
    <property type="evidence" value="ECO:0007669"/>
    <property type="project" value="InterPro"/>
</dbReference>
<evidence type="ECO:0000256" key="5">
    <source>
        <dbReference type="ARBA" id="ARBA00022989"/>
    </source>
</evidence>
<dbReference type="InterPro" id="IPR003918">
    <property type="entry name" value="NADH_UbQ_OxRdtase"/>
</dbReference>
<dbReference type="AlphaFoldDB" id="A0A7W0CC10"/>
<dbReference type="InterPro" id="IPR001750">
    <property type="entry name" value="ND/Mrp_TM"/>
</dbReference>